<organism evidence="3 4">
    <name type="scientific">Luteimonas lutimaris</name>
    <dbReference type="NCBI Taxonomy" id="698645"/>
    <lineage>
        <taxon>Bacteria</taxon>
        <taxon>Pseudomonadati</taxon>
        <taxon>Pseudomonadota</taxon>
        <taxon>Gammaproteobacteria</taxon>
        <taxon>Lysobacterales</taxon>
        <taxon>Lysobacteraceae</taxon>
        <taxon>Luteimonas</taxon>
    </lineage>
</organism>
<evidence type="ECO:0000313" key="3">
    <source>
        <dbReference type="EMBL" id="GAA3923101.1"/>
    </source>
</evidence>
<keyword evidence="2" id="KW-1133">Transmembrane helix</keyword>
<evidence type="ECO:0000256" key="1">
    <source>
        <dbReference type="SAM" id="MobiDB-lite"/>
    </source>
</evidence>
<dbReference type="Proteomes" id="UP001501727">
    <property type="component" value="Unassembled WGS sequence"/>
</dbReference>
<protein>
    <submittedName>
        <fullName evidence="3">Uncharacterized protein</fullName>
    </submittedName>
</protein>
<evidence type="ECO:0000256" key="2">
    <source>
        <dbReference type="SAM" id="Phobius"/>
    </source>
</evidence>
<dbReference type="EMBL" id="BAAAZU010000006">
    <property type="protein sequence ID" value="GAA3923101.1"/>
    <property type="molecule type" value="Genomic_DNA"/>
</dbReference>
<gene>
    <name evidence="3" type="ORF">GCM10022229_16180</name>
</gene>
<reference evidence="4" key="1">
    <citation type="journal article" date="2019" name="Int. J. Syst. Evol. Microbiol.">
        <title>The Global Catalogue of Microorganisms (GCM) 10K type strain sequencing project: providing services to taxonomists for standard genome sequencing and annotation.</title>
        <authorList>
            <consortium name="The Broad Institute Genomics Platform"/>
            <consortium name="The Broad Institute Genome Sequencing Center for Infectious Disease"/>
            <person name="Wu L."/>
            <person name="Ma J."/>
        </authorList>
    </citation>
    <scope>NUCLEOTIDE SEQUENCE [LARGE SCALE GENOMIC DNA]</scope>
    <source>
        <strain evidence="4">JCM 16916</strain>
    </source>
</reference>
<name>A0ABP7MKG6_9GAMM</name>
<evidence type="ECO:0000313" key="4">
    <source>
        <dbReference type="Proteomes" id="UP001501727"/>
    </source>
</evidence>
<keyword evidence="2" id="KW-0472">Membrane</keyword>
<sequence>MSVRRRPSRARETRPGSLRGPLLASLGVVATLALIGGWSDRQDAPPRTPDDAMPLSDPGLAQLGEAPARLEIGMDEQTVRAIQGEPLQWNGSEWVYGPSWLRFEDGSLVDWYSSPLHPLHTSTRTPPR</sequence>
<proteinExistence type="predicted"/>
<accession>A0ABP7MKG6</accession>
<feature type="transmembrane region" description="Helical" evidence="2">
    <location>
        <begin position="21"/>
        <end position="39"/>
    </location>
</feature>
<feature type="region of interest" description="Disordered" evidence="1">
    <location>
        <begin position="1"/>
        <end position="20"/>
    </location>
</feature>
<feature type="region of interest" description="Disordered" evidence="1">
    <location>
        <begin position="38"/>
        <end position="60"/>
    </location>
</feature>
<comment type="caution">
    <text evidence="3">The sequence shown here is derived from an EMBL/GenBank/DDBJ whole genome shotgun (WGS) entry which is preliminary data.</text>
</comment>
<keyword evidence="4" id="KW-1185">Reference proteome</keyword>
<feature type="compositionally biased region" description="Basic and acidic residues" evidence="1">
    <location>
        <begin position="40"/>
        <end position="50"/>
    </location>
</feature>
<keyword evidence="2" id="KW-0812">Transmembrane</keyword>